<proteinExistence type="predicted"/>
<dbReference type="InterPro" id="IPR006439">
    <property type="entry name" value="HAD-SF_hydro_IA"/>
</dbReference>
<evidence type="ECO:0000313" key="1">
    <source>
        <dbReference type="EMBL" id="WAX57523.1"/>
    </source>
</evidence>
<dbReference type="PRINTS" id="PR00413">
    <property type="entry name" value="HADHALOGNASE"/>
</dbReference>
<dbReference type="EMBL" id="CP097463">
    <property type="protein sequence ID" value="WAX57523.1"/>
    <property type="molecule type" value="Genomic_DNA"/>
</dbReference>
<dbReference type="InterPro" id="IPR050155">
    <property type="entry name" value="HAD-like_hydrolase_sf"/>
</dbReference>
<reference evidence="1" key="1">
    <citation type="submission" date="2022-05" db="EMBL/GenBank/DDBJ databases">
        <title>Jatrophihabitans sp. SB3-54 whole genome sequence.</title>
        <authorList>
            <person name="Suh M.K."/>
            <person name="Eom M.K."/>
            <person name="Kim J.S."/>
            <person name="Kim H.S."/>
            <person name="Do H.E."/>
            <person name="Shin Y.K."/>
            <person name="Lee J.-S."/>
        </authorList>
    </citation>
    <scope>NUCLEOTIDE SEQUENCE</scope>
    <source>
        <strain evidence="1">SB3-54</strain>
    </source>
</reference>
<dbReference type="InterPro" id="IPR036412">
    <property type="entry name" value="HAD-like_sf"/>
</dbReference>
<dbReference type="InterPro" id="IPR023214">
    <property type="entry name" value="HAD_sf"/>
</dbReference>
<protein>
    <submittedName>
        <fullName evidence="1">HAD hydrolase-like protein</fullName>
    </submittedName>
</protein>
<dbReference type="SFLD" id="SFLDS00003">
    <property type="entry name" value="Haloacid_Dehalogenase"/>
    <property type="match status" value="1"/>
</dbReference>
<dbReference type="RefSeq" id="WP_269444066.1">
    <property type="nucleotide sequence ID" value="NZ_CP097463.1"/>
</dbReference>
<dbReference type="Pfam" id="PF00702">
    <property type="entry name" value="Hydrolase"/>
    <property type="match status" value="1"/>
</dbReference>
<evidence type="ECO:0000313" key="2">
    <source>
        <dbReference type="Proteomes" id="UP001164693"/>
    </source>
</evidence>
<dbReference type="SUPFAM" id="SSF56784">
    <property type="entry name" value="HAD-like"/>
    <property type="match status" value="1"/>
</dbReference>
<dbReference type="Gene3D" id="3.40.50.1000">
    <property type="entry name" value="HAD superfamily/HAD-like"/>
    <property type="match status" value="1"/>
</dbReference>
<sequence>MITSVIFDWGGTLTPWHTIEPLEAWLAAVGDPPAAARLHEAENAMWLRCRDEQRSATLDEVFAQAGIAHTEQMLAAFHAWWEPHTMLDPDAIGLFTALHERGIKVGVLSNTIWPRSVHEQIFVRDEVAHLIDGAVYTSEIPWTKPHPEAFRSALAAVEVDDPAGTVFVGDRCSTTSTVPLR</sequence>
<dbReference type="Proteomes" id="UP001164693">
    <property type="component" value="Chromosome"/>
</dbReference>
<keyword evidence="2" id="KW-1185">Reference proteome</keyword>
<dbReference type="SFLD" id="SFLDG01129">
    <property type="entry name" value="C1.5:_HAD__Beta-PGM__Phosphata"/>
    <property type="match status" value="1"/>
</dbReference>
<gene>
    <name evidence="1" type="ORF">M6B22_01850</name>
</gene>
<name>A0ABY7K0X1_9ACTN</name>
<organism evidence="1 2">
    <name type="scientific">Jatrophihabitans cynanchi</name>
    <dbReference type="NCBI Taxonomy" id="2944128"/>
    <lineage>
        <taxon>Bacteria</taxon>
        <taxon>Bacillati</taxon>
        <taxon>Actinomycetota</taxon>
        <taxon>Actinomycetes</taxon>
        <taxon>Jatrophihabitantales</taxon>
        <taxon>Jatrophihabitantaceae</taxon>
        <taxon>Jatrophihabitans</taxon>
    </lineage>
</organism>
<dbReference type="PANTHER" id="PTHR43434:SF1">
    <property type="entry name" value="PHOSPHOGLYCOLATE PHOSPHATASE"/>
    <property type="match status" value="1"/>
</dbReference>
<dbReference type="PANTHER" id="PTHR43434">
    <property type="entry name" value="PHOSPHOGLYCOLATE PHOSPHATASE"/>
    <property type="match status" value="1"/>
</dbReference>
<accession>A0ABY7K0X1</accession>